<gene>
    <name evidence="2" type="ORF">BK798_01200</name>
</gene>
<evidence type="ECO:0000313" key="3">
    <source>
        <dbReference type="Proteomes" id="UP000232133"/>
    </source>
</evidence>
<feature type="transmembrane region" description="Helical" evidence="1">
    <location>
        <begin position="139"/>
        <end position="163"/>
    </location>
</feature>
<dbReference type="AlphaFoldDB" id="A0A2H4U4S8"/>
<feature type="transmembrane region" description="Helical" evidence="1">
    <location>
        <begin position="169"/>
        <end position="190"/>
    </location>
</feature>
<feature type="transmembrane region" description="Helical" evidence="1">
    <location>
        <begin position="6"/>
        <end position="39"/>
    </location>
</feature>
<keyword evidence="1" id="KW-0472">Membrane</keyword>
<reference evidence="2 3" key="1">
    <citation type="submission" date="2016-10" db="EMBL/GenBank/DDBJ databases">
        <authorList>
            <person name="Varghese N."/>
        </authorList>
    </citation>
    <scope>NUCLEOTIDE SEQUENCE [LARGE SCALE GENOMIC DNA]</scope>
    <source>
        <strain evidence="2 3">KB11</strain>
    </source>
</reference>
<accession>A0A2H4U4S8</accession>
<protein>
    <submittedName>
        <fullName evidence="2">Uncharacterized protein</fullName>
    </submittedName>
</protein>
<dbReference type="Proteomes" id="UP000232133">
    <property type="component" value="Chromosome"/>
</dbReference>
<dbReference type="GeneID" id="35117953"/>
<dbReference type="EMBL" id="CP017803">
    <property type="protein sequence ID" value="ATZ59126.1"/>
    <property type="molecule type" value="Genomic_DNA"/>
</dbReference>
<keyword evidence="1" id="KW-0812">Transmembrane</keyword>
<dbReference type="RefSeq" id="WP_022531237.1">
    <property type="nucleotide sequence ID" value="NZ_CAYASX010000051.1"/>
</dbReference>
<feature type="transmembrane region" description="Helical" evidence="1">
    <location>
        <begin position="63"/>
        <end position="89"/>
    </location>
</feature>
<organism evidence="2 3">
    <name type="scientific">Methanobrevibacter smithii</name>
    <dbReference type="NCBI Taxonomy" id="2173"/>
    <lineage>
        <taxon>Archaea</taxon>
        <taxon>Methanobacteriati</taxon>
        <taxon>Methanobacteriota</taxon>
        <taxon>Methanomada group</taxon>
        <taxon>Methanobacteria</taxon>
        <taxon>Methanobacteriales</taxon>
        <taxon>Methanobacteriaceae</taxon>
        <taxon>Methanobrevibacter</taxon>
    </lineage>
</organism>
<evidence type="ECO:0000256" key="1">
    <source>
        <dbReference type="SAM" id="Phobius"/>
    </source>
</evidence>
<keyword evidence="1" id="KW-1133">Transmembrane helix</keyword>
<evidence type="ECO:0000313" key="2">
    <source>
        <dbReference type="EMBL" id="ATZ59126.1"/>
    </source>
</evidence>
<feature type="transmembrane region" description="Helical" evidence="1">
    <location>
        <begin position="109"/>
        <end position="127"/>
    </location>
</feature>
<sequence>MNHSKIILVAFISAFVAITTAVLGVAGTIIGSVLSSVLYNVLSEALQKPVDNAKLKANFEWEIAYSFPLIVMALIQLLLIFAMLSEMGFLPSTFLNVYLSLQNVADNNLYRVLGFSLLIMSVYPFVLKPDFVKKSHGGLIAFIGLIFLAKGFCDGGFLVLYYIFHYFDFPIALIAFVLLSTVIYKILISAKEAKGEIKKRPVNHNLDDLELIQIRQKRMDASSKDNSYREHGYREKPIKHRVRRNQINKSSENIQFETNEFLDDYKK</sequence>
<proteinExistence type="predicted"/>
<name>A0A2H4U4S8_METSM</name>